<accession>A0A5D3BVS3</accession>
<sequence length="88" mass="9894">MHRSYPALHLEDKTAAHLGCKAEKLPILYLGHVATSLEKIMRNFFWKDLLVEINHPVKWSLVSLPLKDGGLGLGGIEIHNLALLAKWD</sequence>
<organism evidence="1 2">
    <name type="scientific">Cucumis melo var. makuwa</name>
    <name type="common">Oriental melon</name>
    <dbReference type="NCBI Taxonomy" id="1194695"/>
    <lineage>
        <taxon>Eukaryota</taxon>
        <taxon>Viridiplantae</taxon>
        <taxon>Streptophyta</taxon>
        <taxon>Embryophyta</taxon>
        <taxon>Tracheophyta</taxon>
        <taxon>Spermatophyta</taxon>
        <taxon>Magnoliopsida</taxon>
        <taxon>eudicotyledons</taxon>
        <taxon>Gunneridae</taxon>
        <taxon>Pentapetalae</taxon>
        <taxon>rosids</taxon>
        <taxon>fabids</taxon>
        <taxon>Cucurbitales</taxon>
        <taxon>Cucurbitaceae</taxon>
        <taxon>Benincaseae</taxon>
        <taxon>Cucumis</taxon>
    </lineage>
</organism>
<dbReference type="Proteomes" id="UP000321947">
    <property type="component" value="Unassembled WGS sequence"/>
</dbReference>
<protein>
    <submittedName>
        <fullName evidence="1">Uncharacterized protein</fullName>
    </submittedName>
</protein>
<dbReference type="AlphaFoldDB" id="A0A5D3BVS3"/>
<name>A0A5D3BVS3_CUCMM</name>
<evidence type="ECO:0000313" key="2">
    <source>
        <dbReference type="Proteomes" id="UP000321947"/>
    </source>
</evidence>
<dbReference type="EMBL" id="SSTD01014851">
    <property type="protein sequence ID" value="TYK03823.1"/>
    <property type="molecule type" value="Genomic_DNA"/>
</dbReference>
<evidence type="ECO:0000313" key="1">
    <source>
        <dbReference type="EMBL" id="TYK03823.1"/>
    </source>
</evidence>
<comment type="caution">
    <text evidence="1">The sequence shown here is derived from an EMBL/GenBank/DDBJ whole genome shotgun (WGS) entry which is preliminary data.</text>
</comment>
<reference evidence="1 2" key="1">
    <citation type="submission" date="2019-08" db="EMBL/GenBank/DDBJ databases">
        <title>Draft genome sequences of two oriental melons (Cucumis melo L. var makuwa).</title>
        <authorList>
            <person name="Kwon S.-Y."/>
        </authorList>
    </citation>
    <scope>NUCLEOTIDE SEQUENCE [LARGE SCALE GENOMIC DNA]</scope>
    <source>
        <strain evidence="2">cv. Chang Bougi</strain>
        <tissue evidence="1">Leaf</tissue>
    </source>
</reference>
<proteinExistence type="predicted"/>
<gene>
    <name evidence="1" type="ORF">E5676_scaffold347G00140</name>
</gene>